<evidence type="ECO:0000256" key="1">
    <source>
        <dbReference type="ARBA" id="ARBA00022692"/>
    </source>
</evidence>
<evidence type="ECO:0000256" key="2">
    <source>
        <dbReference type="ARBA" id="ARBA00022989"/>
    </source>
</evidence>
<feature type="transmembrane region" description="Helical" evidence="4">
    <location>
        <begin position="164"/>
        <end position="182"/>
    </location>
</feature>
<organism evidence="5 6">
    <name type="scientific">Vibrio marisflavi CECT 7928</name>
    <dbReference type="NCBI Taxonomy" id="634439"/>
    <lineage>
        <taxon>Bacteria</taxon>
        <taxon>Pseudomonadati</taxon>
        <taxon>Pseudomonadota</taxon>
        <taxon>Gammaproteobacteria</taxon>
        <taxon>Vibrionales</taxon>
        <taxon>Vibrionaceae</taxon>
        <taxon>Vibrio</taxon>
    </lineage>
</organism>
<feature type="transmembrane region" description="Helical" evidence="4">
    <location>
        <begin position="355"/>
        <end position="374"/>
    </location>
</feature>
<accession>A0ABM9A6K0</accession>
<proteinExistence type="predicted"/>
<evidence type="ECO:0000256" key="4">
    <source>
        <dbReference type="SAM" id="Phobius"/>
    </source>
</evidence>
<feature type="transmembrane region" description="Helical" evidence="4">
    <location>
        <begin position="50"/>
        <end position="69"/>
    </location>
</feature>
<feature type="transmembrane region" description="Helical" evidence="4">
    <location>
        <begin position="269"/>
        <end position="287"/>
    </location>
</feature>
<feature type="transmembrane region" description="Helical" evidence="4">
    <location>
        <begin position="203"/>
        <end position="227"/>
    </location>
</feature>
<dbReference type="CDD" id="cd06174">
    <property type="entry name" value="MFS"/>
    <property type="match status" value="1"/>
</dbReference>
<comment type="caution">
    <text evidence="5">The sequence shown here is derived from an EMBL/GenBank/DDBJ whole genome shotgun (WGS) entry which is preliminary data.</text>
</comment>
<dbReference type="EMBL" id="CAKLDM010000002">
    <property type="protein sequence ID" value="CAH0540943.1"/>
    <property type="molecule type" value="Genomic_DNA"/>
</dbReference>
<dbReference type="SUPFAM" id="SSF103473">
    <property type="entry name" value="MFS general substrate transporter"/>
    <property type="match status" value="1"/>
</dbReference>
<dbReference type="Pfam" id="PF07690">
    <property type="entry name" value="MFS_1"/>
    <property type="match status" value="1"/>
</dbReference>
<reference evidence="5" key="1">
    <citation type="submission" date="2021-11" db="EMBL/GenBank/DDBJ databases">
        <authorList>
            <person name="Rodrigo-Torres L."/>
            <person name="Arahal R. D."/>
            <person name="Lucena T."/>
        </authorList>
    </citation>
    <scope>NUCLEOTIDE SEQUENCE</scope>
    <source>
        <strain evidence="5">CECT 7928</strain>
    </source>
</reference>
<keyword evidence="6" id="KW-1185">Reference proteome</keyword>
<dbReference type="Gene3D" id="1.20.1250.20">
    <property type="entry name" value="MFS general substrate transporter like domains"/>
    <property type="match status" value="2"/>
</dbReference>
<evidence type="ECO:0000256" key="3">
    <source>
        <dbReference type="ARBA" id="ARBA00023136"/>
    </source>
</evidence>
<dbReference type="RefSeq" id="WP_237362731.1">
    <property type="nucleotide sequence ID" value="NZ_CAKLDM010000002.1"/>
</dbReference>
<sequence length="389" mass="43147">MSDNAKQSRQFLLLSAICAAITFSVWRLLLNNFSVDEAHFAGTQIGWLQSLREVPGFLAFGAVFLLLLIKEQYLAVLALAVLSVGVALTGFFPSTYGLYATTIVMSVGFHYYETMNTSLQIQWLGKDEAPKYMGTLISKGALVALITFACIWVAMDLFKVPFEYVYLIAGIIGCAIALYMYIRFPVLPKKSQQHKHLVLRKRYWLYYALVFMAGARRQIFVVFAGFLMVDKYGFTVENMALLFIVNQLATMWLAPKIGKLVANIGERNILLIEYLGLICVFVSYAAINNHWVASGLYVTDNLFFAMAIATKTYFQKIADPKDIASTAGVSFTINHIAAVVLPVLLGMVWMVNPSWVFYIGAGMAVVSLCLATLVPKLPAKGYESVLSAA</sequence>
<feature type="transmembrane region" description="Helical" evidence="4">
    <location>
        <begin position="74"/>
        <end position="92"/>
    </location>
</feature>
<feature type="transmembrane region" description="Helical" evidence="4">
    <location>
        <begin position="136"/>
        <end position="158"/>
    </location>
</feature>
<evidence type="ECO:0008006" key="7">
    <source>
        <dbReference type="Google" id="ProtNLM"/>
    </source>
</evidence>
<evidence type="ECO:0000313" key="6">
    <source>
        <dbReference type="Proteomes" id="UP000838748"/>
    </source>
</evidence>
<keyword evidence="2 4" id="KW-1133">Transmembrane helix</keyword>
<feature type="transmembrane region" description="Helical" evidence="4">
    <location>
        <begin position="239"/>
        <end position="257"/>
    </location>
</feature>
<dbReference type="Proteomes" id="UP000838748">
    <property type="component" value="Unassembled WGS sequence"/>
</dbReference>
<gene>
    <name evidence="5" type="ORF">VMF7928_03246</name>
</gene>
<evidence type="ECO:0000313" key="5">
    <source>
        <dbReference type="EMBL" id="CAH0540943.1"/>
    </source>
</evidence>
<feature type="transmembrane region" description="Helical" evidence="4">
    <location>
        <begin position="293"/>
        <end position="314"/>
    </location>
</feature>
<name>A0ABM9A6K0_9VIBR</name>
<protein>
    <recommendedName>
        <fullName evidence="7">MFS transporter</fullName>
    </recommendedName>
</protein>
<feature type="transmembrane region" description="Helical" evidence="4">
    <location>
        <begin position="12"/>
        <end position="30"/>
    </location>
</feature>
<dbReference type="InterPro" id="IPR011701">
    <property type="entry name" value="MFS"/>
</dbReference>
<feature type="transmembrane region" description="Helical" evidence="4">
    <location>
        <begin position="326"/>
        <end position="349"/>
    </location>
</feature>
<dbReference type="InterPro" id="IPR036259">
    <property type="entry name" value="MFS_trans_sf"/>
</dbReference>
<feature type="transmembrane region" description="Helical" evidence="4">
    <location>
        <begin position="98"/>
        <end position="115"/>
    </location>
</feature>
<keyword evidence="1 4" id="KW-0812">Transmembrane</keyword>
<keyword evidence="3 4" id="KW-0472">Membrane</keyword>